<keyword evidence="4" id="KW-1185">Reference proteome</keyword>
<dbReference type="AlphaFoldDB" id="A0AAD6XHE0"/>
<organism evidence="3 4">
    <name type="scientific">Mycena alexandri</name>
    <dbReference type="NCBI Taxonomy" id="1745969"/>
    <lineage>
        <taxon>Eukaryota</taxon>
        <taxon>Fungi</taxon>
        <taxon>Dikarya</taxon>
        <taxon>Basidiomycota</taxon>
        <taxon>Agaricomycotina</taxon>
        <taxon>Agaricomycetes</taxon>
        <taxon>Agaricomycetidae</taxon>
        <taxon>Agaricales</taxon>
        <taxon>Marasmiineae</taxon>
        <taxon>Mycenaceae</taxon>
        <taxon>Mycena</taxon>
    </lineage>
</organism>
<proteinExistence type="predicted"/>
<evidence type="ECO:0000313" key="3">
    <source>
        <dbReference type="EMBL" id="KAJ7045309.1"/>
    </source>
</evidence>
<sequence length="134" mass="13574">MLFASIAFPFLASFCLSLAAVHGAPVVRRTNTQLCTGTDGSGFCSGFLAGQCFNLGGGGQFSLIGDLTGCKGFPCVPSLLFGNSPPADGRTIVMHSVPSVPGGDRLTLTRQMPAISSGTTNSASSAADLPNDSE</sequence>
<feature type="signal peptide" evidence="2">
    <location>
        <begin position="1"/>
        <end position="23"/>
    </location>
</feature>
<protein>
    <submittedName>
        <fullName evidence="3">Uncharacterized protein</fullName>
    </submittedName>
</protein>
<reference evidence="3" key="1">
    <citation type="submission" date="2023-03" db="EMBL/GenBank/DDBJ databases">
        <title>Massive genome expansion in bonnet fungi (Mycena s.s.) driven by repeated elements and novel gene families across ecological guilds.</title>
        <authorList>
            <consortium name="Lawrence Berkeley National Laboratory"/>
            <person name="Harder C.B."/>
            <person name="Miyauchi S."/>
            <person name="Viragh M."/>
            <person name="Kuo A."/>
            <person name="Thoen E."/>
            <person name="Andreopoulos B."/>
            <person name="Lu D."/>
            <person name="Skrede I."/>
            <person name="Drula E."/>
            <person name="Henrissat B."/>
            <person name="Morin E."/>
            <person name="Kohler A."/>
            <person name="Barry K."/>
            <person name="LaButti K."/>
            <person name="Morin E."/>
            <person name="Salamov A."/>
            <person name="Lipzen A."/>
            <person name="Mereny Z."/>
            <person name="Hegedus B."/>
            <person name="Baldrian P."/>
            <person name="Stursova M."/>
            <person name="Weitz H."/>
            <person name="Taylor A."/>
            <person name="Grigoriev I.V."/>
            <person name="Nagy L.G."/>
            <person name="Martin F."/>
            <person name="Kauserud H."/>
        </authorList>
    </citation>
    <scope>NUCLEOTIDE SEQUENCE</scope>
    <source>
        <strain evidence="3">CBHHK200</strain>
    </source>
</reference>
<evidence type="ECO:0000256" key="1">
    <source>
        <dbReference type="SAM" id="MobiDB-lite"/>
    </source>
</evidence>
<feature type="region of interest" description="Disordered" evidence="1">
    <location>
        <begin position="114"/>
        <end position="134"/>
    </location>
</feature>
<name>A0AAD6XHE0_9AGAR</name>
<comment type="caution">
    <text evidence="3">The sequence shown here is derived from an EMBL/GenBank/DDBJ whole genome shotgun (WGS) entry which is preliminary data.</text>
</comment>
<feature type="compositionally biased region" description="Low complexity" evidence="1">
    <location>
        <begin position="114"/>
        <end position="127"/>
    </location>
</feature>
<dbReference type="EMBL" id="JARJCM010000005">
    <property type="protein sequence ID" value="KAJ7045309.1"/>
    <property type="molecule type" value="Genomic_DNA"/>
</dbReference>
<evidence type="ECO:0000256" key="2">
    <source>
        <dbReference type="SAM" id="SignalP"/>
    </source>
</evidence>
<dbReference type="Proteomes" id="UP001218188">
    <property type="component" value="Unassembled WGS sequence"/>
</dbReference>
<evidence type="ECO:0000313" key="4">
    <source>
        <dbReference type="Proteomes" id="UP001218188"/>
    </source>
</evidence>
<accession>A0AAD6XHE0</accession>
<feature type="chain" id="PRO_5042252061" evidence="2">
    <location>
        <begin position="24"/>
        <end position="134"/>
    </location>
</feature>
<gene>
    <name evidence="3" type="ORF">C8F04DRAFT_1068401</name>
</gene>
<keyword evidence="2" id="KW-0732">Signal</keyword>